<dbReference type="GO" id="GO:0005576">
    <property type="term" value="C:extracellular region"/>
    <property type="evidence" value="ECO:0007669"/>
    <property type="project" value="TreeGrafter"/>
</dbReference>
<dbReference type="SUPFAM" id="SSF100895">
    <property type="entry name" value="Kazal-type serine protease inhibitors"/>
    <property type="match status" value="3"/>
</dbReference>
<keyword evidence="2" id="KW-0722">Serine protease inhibitor</keyword>
<dbReference type="CDD" id="cd00104">
    <property type="entry name" value="KAZAL_FS"/>
    <property type="match status" value="3"/>
</dbReference>
<dbReference type="Proteomes" id="UP000435112">
    <property type="component" value="Unassembled WGS sequence"/>
</dbReference>
<dbReference type="OrthoDB" id="127054at2759"/>
<feature type="domain" description="Kazal-like" evidence="6">
    <location>
        <begin position="108"/>
        <end position="165"/>
    </location>
</feature>
<dbReference type="Proteomes" id="UP000429607">
    <property type="component" value="Unassembled WGS sequence"/>
</dbReference>
<comment type="caution">
    <text evidence="7">The sequence shown here is derived from an EMBL/GenBank/DDBJ whole genome shotgun (WGS) entry which is preliminary data.</text>
</comment>
<evidence type="ECO:0000256" key="3">
    <source>
        <dbReference type="ARBA" id="ARBA00023157"/>
    </source>
</evidence>
<dbReference type="Gene3D" id="3.30.60.30">
    <property type="match status" value="3"/>
</dbReference>
<keyword evidence="5" id="KW-0732">Signal</keyword>
<evidence type="ECO:0000313" key="12">
    <source>
        <dbReference type="Proteomes" id="UP000435112"/>
    </source>
</evidence>
<evidence type="ECO:0000313" key="7">
    <source>
        <dbReference type="EMBL" id="KAE9023292.1"/>
    </source>
</evidence>
<dbReference type="SMART" id="SM00280">
    <property type="entry name" value="KAZAL"/>
    <property type="match status" value="3"/>
</dbReference>
<feature type="compositionally biased region" description="Basic and acidic residues" evidence="4">
    <location>
        <begin position="179"/>
        <end position="194"/>
    </location>
</feature>
<proteinExistence type="predicted"/>
<dbReference type="InterPro" id="IPR036058">
    <property type="entry name" value="Kazal_dom_sf"/>
</dbReference>
<evidence type="ECO:0000313" key="11">
    <source>
        <dbReference type="Proteomes" id="UP000434957"/>
    </source>
</evidence>
<dbReference type="InterPro" id="IPR002350">
    <property type="entry name" value="Kazal_dom"/>
</dbReference>
<dbReference type="Pfam" id="PF07648">
    <property type="entry name" value="Kazal_2"/>
    <property type="match status" value="3"/>
</dbReference>
<dbReference type="EMBL" id="QXFU01000715">
    <property type="protein sequence ID" value="KAE9023292.1"/>
    <property type="molecule type" value="Genomic_DNA"/>
</dbReference>
<name>A0A6A3LVP7_9STRA</name>
<evidence type="ECO:0000313" key="9">
    <source>
        <dbReference type="EMBL" id="KAE9336855.1"/>
    </source>
</evidence>
<organism evidence="7 12">
    <name type="scientific">Phytophthora rubi</name>
    <dbReference type="NCBI Taxonomy" id="129364"/>
    <lineage>
        <taxon>Eukaryota</taxon>
        <taxon>Sar</taxon>
        <taxon>Stramenopiles</taxon>
        <taxon>Oomycota</taxon>
        <taxon>Peronosporomycetes</taxon>
        <taxon>Peronosporales</taxon>
        <taxon>Peronosporaceae</taxon>
        <taxon>Phytophthora</taxon>
    </lineage>
</organism>
<evidence type="ECO:0000256" key="1">
    <source>
        <dbReference type="ARBA" id="ARBA00022690"/>
    </source>
</evidence>
<evidence type="ECO:0000256" key="5">
    <source>
        <dbReference type="SAM" id="SignalP"/>
    </source>
</evidence>
<feature type="domain" description="Kazal-like" evidence="6">
    <location>
        <begin position="21"/>
        <end position="79"/>
    </location>
</feature>
<feature type="domain" description="Kazal-like" evidence="6">
    <location>
        <begin position="228"/>
        <end position="280"/>
    </location>
</feature>
<gene>
    <name evidence="8" type="ORF">PR001_g2504</name>
    <name evidence="7" type="ORF">PR002_g11749</name>
    <name evidence="9" type="ORF">PR003_g12300</name>
</gene>
<keyword evidence="11" id="KW-1185">Reference proteome</keyword>
<evidence type="ECO:0000256" key="2">
    <source>
        <dbReference type="ARBA" id="ARBA00022900"/>
    </source>
</evidence>
<evidence type="ECO:0000259" key="6">
    <source>
        <dbReference type="PROSITE" id="PS51465"/>
    </source>
</evidence>
<evidence type="ECO:0000256" key="4">
    <source>
        <dbReference type="SAM" id="MobiDB-lite"/>
    </source>
</evidence>
<keyword evidence="3" id="KW-1015">Disulfide bond</keyword>
<feature type="region of interest" description="Disordered" evidence="4">
    <location>
        <begin position="81"/>
        <end position="110"/>
    </location>
</feature>
<feature type="signal peptide" evidence="5">
    <location>
        <begin position="1"/>
        <end position="19"/>
    </location>
</feature>
<dbReference type="PANTHER" id="PTHR10913">
    <property type="entry name" value="FOLLISTATIN-RELATED"/>
    <property type="match status" value="1"/>
</dbReference>
<dbReference type="InterPro" id="IPR050653">
    <property type="entry name" value="Prot_Inhib_GrowthFact_Antg"/>
</dbReference>
<dbReference type="EMBL" id="QXFV01000086">
    <property type="protein sequence ID" value="KAE9050295.1"/>
    <property type="molecule type" value="Genomic_DNA"/>
</dbReference>
<reference evidence="10 12" key="1">
    <citation type="submission" date="2018-09" db="EMBL/GenBank/DDBJ databases">
        <title>Genomic investigation of the strawberry pathogen Phytophthora fragariae indicates pathogenicity is determined by transcriptional variation in three key races.</title>
        <authorList>
            <person name="Adams T.M."/>
            <person name="Armitage A.D."/>
            <person name="Sobczyk M.K."/>
            <person name="Bates H.J."/>
            <person name="Dunwell J.M."/>
            <person name="Nellist C.F."/>
            <person name="Harrison R.J."/>
        </authorList>
    </citation>
    <scope>NUCLEOTIDE SEQUENCE [LARGE SCALE GENOMIC DNA]</scope>
    <source>
        <strain evidence="8 10">SCRP249</strain>
        <strain evidence="7 12">SCRP324</strain>
        <strain evidence="9 11">SCRP333</strain>
    </source>
</reference>
<feature type="compositionally biased region" description="Low complexity" evidence="4">
    <location>
        <begin position="100"/>
        <end position="109"/>
    </location>
</feature>
<feature type="region of interest" description="Disordered" evidence="4">
    <location>
        <begin position="166"/>
        <end position="234"/>
    </location>
</feature>
<dbReference type="PANTHER" id="PTHR10913:SF45">
    <property type="entry name" value="FOLLISTATIN, ISOFORM A-RELATED"/>
    <property type="match status" value="1"/>
</dbReference>
<feature type="compositionally biased region" description="Acidic residues" evidence="4">
    <location>
        <begin position="86"/>
        <end position="99"/>
    </location>
</feature>
<dbReference type="PROSITE" id="PS51465">
    <property type="entry name" value="KAZAL_2"/>
    <property type="match status" value="3"/>
</dbReference>
<dbReference type="AlphaFoldDB" id="A0A6A3LVP7"/>
<evidence type="ECO:0000313" key="8">
    <source>
        <dbReference type="EMBL" id="KAE9050295.1"/>
    </source>
</evidence>
<feature type="chain" id="PRO_5036165119" description="Kazal-like domain-containing protein" evidence="5">
    <location>
        <begin position="20"/>
        <end position="298"/>
    </location>
</feature>
<keyword evidence="1" id="KW-0646">Protease inhibitor</keyword>
<protein>
    <recommendedName>
        <fullName evidence="6">Kazal-like domain-containing protein</fullName>
    </recommendedName>
</protein>
<sequence length="298" mass="31926">MKFAAGLLVAAIAVASINADTVGKKFCPDACLDVYDPVTDENGVSYPNECSMQRAKCKGEKKDEDLLEEYKRIYGKSFGASRDVDDSNTDESASDESASEESGSADGSAPTSYCPNISCLDVYKPVTDENGVTYSNECVMRVAKCKGPRENVLDEYKRIYGKSFGASRDAGDEAESEDKDAATKSEKSSKDHNSKAKKSSKTSHENGSTIGQLYNDNSDAGVIGGEKSKPSKKCADACPDVVMPVCGSDGIKYSNPCELKVAACKYPELNIVEDESACSKTTQGDMILRESSKSVKLD</sequence>
<accession>A0A6A3LVP7</accession>
<dbReference type="EMBL" id="QXFT01000737">
    <property type="protein sequence ID" value="KAE9336855.1"/>
    <property type="molecule type" value="Genomic_DNA"/>
</dbReference>
<feature type="compositionally biased region" description="Polar residues" evidence="4">
    <location>
        <begin position="205"/>
        <end position="218"/>
    </location>
</feature>
<dbReference type="Proteomes" id="UP000434957">
    <property type="component" value="Unassembled WGS sequence"/>
</dbReference>
<evidence type="ECO:0000313" key="10">
    <source>
        <dbReference type="Proteomes" id="UP000429607"/>
    </source>
</evidence>